<reference evidence="6" key="2">
    <citation type="journal article" date="2015" name="Gigascience">
        <title>Reconstructing a comprehensive transcriptome assembly of a white-pupal translocated strain of the pest fruit fly Bactrocera cucurbitae.</title>
        <authorList>
            <person name="Sim S.B."/>
            <person name="Calla B."/>
            <person name="Hall B."/>
            <person name="DeRego T."/>
            <person name="Geib S.M."/>
        </authorList>
    </citation>
    <scope>NUCLEOTIDE SEQUENCE</scope>
</reference>
<dbReference type="GO" id="GO:0006508">
    <property type="term" value="P:proteolysis"/>
    <property type="evidence" value="ECO:0007669"/>
    <property type="project" value="InterPro"/>
</dbReference>
<dbReference type="InterPro" id="IPR043504">
    <property type="entry name" value="Peptidase_S1_PA_chymotrypsin"/>
</dbReference>
<evidence type="ECO:0000256" key="2">
    <source>
        <dbReference type="ARBA" id="ARBA00022737"/>
    </source>
</evidence>
<dbReference type="SMART" id="SM00032">
    <property type="entry name" value="CCP"/>
    <property type="match status" value="5"/>
</dbReference>
<feature type="non-terminal residue" evidence="6">
    <location>
        <position position="467"/>
    </location>
</feature>
<feature type="domain" description="Sushi" evidence="5">
    <location>
        <begin position="267"/>
        <end position="333"/>
    </location>
</feature>
<dbReference type="InterPro" id="IPR035976">
    <property type="entry name" value="Sushi/SCR/CCP_sf"/>
</dbReference>
<feature type="domain" description="Sushi" evidence="5">
    <location>
        <begin position="118"/>
        <end position="171"/>
    </location>
</feature>
<dbReference type="PANTHER" id="PTHR45656">
    <property type="entry name" value="PROTEIN CBR-CLEC-78"/>
    <property type="match status" value="1"/>
</dbReference>
<dbReference type="PROSITE" id="PS50923">
    <property type="entry name" value="SUSHI"/>
    <property type="match status" value="3"/>
</dbReference>
<name>A0A0A1XNY3_ZEUCU</name>
<keyword evidence="2" id="KW-0677">Repeat</keyword>
<sequence length="467" mass="52358">TLQGSQYLHCRGGKWDGIMPKCIVPTCNVNLLPKCGNPLICTAYHDSLGSGQQITNNYWNRRETYPQDTVVVLDCPYGYTLKGSKEITCDLYSWKYEHGTYSSECQKNSKTCEQEIVDNCIYPMICERFESEFNDFVTIKFSCENGYMLDGGNSLTCTDDKWDHNMPKCITHSCSGHLIPSCKYPLNCTLFDSKSKSERIITDITKSTNYALNTQIIFGCANGYKLTGEEQTICSSNGWSHEQSLKLPQCTKLMSSTSALIALPIEKKCQIPANLSDIIITKTNFRTNIDVGSSVSTNTLVTFACQPGYQLDGDETLLCTDDGWNKKVPVCYSRNYCDARVLNEDKSITASCLFESAAVACEKIKPNTIAVIKCAIGYQQKNVRQKTILSCTNEYKWNYPITPCEIKCGELQQYSTPFARNGIPIEISEAPWHVGIYSNLNERDFKHICGGSIVSYRVVVSAAHCFY</sequence>
<dbReference type="CDD" id="cd00033">
    <property type="entry name" value="CCP"/>
    <property type="match status" value="4"/>
</dbReference>
<dbReference type="PROSITE" id="PS00134">
    <property type="entry name" value="TRYPSIN_HIS"/>
    <property type="match status" value="1"/>
</dbReference>
<accession>A0A0A1XNY3</accession>
<protein>
    <submittedName>
        <fullName evidence="6">Sushi, von Willebrand factor type A, EGF and pentraxin domain-containing protein 1</fullName>
    </submittedName>
</protein>
<dbReference type="EMBL" id="GBXI01001238">
    <property type="protein sequence ID" value="JAD13054.1"/>
    <property type="molecule type" value="Transcribed_RNA"/>
</dbReference>
<dbReference type="SUPFAM" id="SSF57535">
    <property type="entry name" value="Complement control module/SCR domain"/>
    <property type="match status" value="3"/>
</dbReference>
<dbReference type="Gene3D" id="2.10.70.10">
    <property type="entry name" value="Complement Module, domain 1"/>
    <property type="match status" value="3"/>
</dbReference>
<keyword evidence="1" id="KW-0732">Signal</keyword>
<gene>
    <name evidence="6" type="primary">Svep1_2</name>
    <name evidence="6" type="ORF">g.49790</name>
</gene>
<dbReference type="PANTHER" id="PTHR45656:SF4">
    <property type="entry name" value="PROTEIN CBR-CLEC-78"/>
    <property type="match status" value="1"/>
</dbReference>
<dbReference type="Gene3D" id="2.40.10.10">
    <property type="entry name" value="Trypsin-like serine proteases"/>
    <property type="match status" value="1"/>
</dbReference>
<dbReference type="GO" id="GO:0004252">
    <property type="term" value="F:serine-type endopeptidase activity"/>
    <property type="evidence" value="ECO:0007669"/>
    <property type="project" value="InterPro"/>
</dbReference>
<dbReference type="SUPFAM" id="SSF50494">
    <property type="entry name" value="Trypsin-like serine proteases"/>
    <property type="match status" value="1"/>
</dbReference>
<evidence type="ECO:0000256" key="4">
    <source>
        <dbReference type="PROSITE-ProRule" id="PRU00302"/>
    </source>
</evidence>
<keyword evidence="4" id="KW-0768">Sushi</keyword>
<dbReference type="InterPro" id="IPR001254">
    <property type="entry name" value="Trypsin_dom"/>
</dbReference>
<dbReference type="InterPro" id="IPR009003">
    <property type="entry name" value="Peptidase_S1_PA"/>
</dbReference>
<evidence type="ECO:0000313" key="6">
    <source>
        <dbReference type="EMBL" id="JAD13054.1"/>
    </source>
</evidence>
<dbReference type="InterPro" id="IPR000436">
    <property type="entry name" value="Sushi_SCR_CCP_dom"/>
</dbReference>
<evidence type="ECO:0000256" key="1">
    <source>
        <dbReference type="ARBA" id="ARBA00022729"/>
    </source>
</evidence>
<comment type="caution">
    <text evidence="4">Lacks conserved residue(s) required for the propagation of feature annotation.</text>
</comment>
<dbReference type="AlphaFoldDB" id="A0A0A1XNY3"/>
<feature type="domain" description="Sushi" evidence="5">
    <location>
        <begin position="180"/>
        <end position="252"/>
    </location>
</feature>
<organism evidence="6">
    <name type="scientific">Zeugodacus cucurbitae</name>
    <name type="common">Melon fruit fly</name>
    <name type="synonym">Bactrocera cucurbitae</name>
    <dbReference type="NCBI Taxonomy" id="28588"/>
    <lineage>
        <taxon>Eukaryota</taxon>
        <taxon>Metazoa</taxon>
        <taxon>Ecdysozoa</taxon>
        <taxon>Arthropoda</taxon>
        <taxon>Hexapoda</taxon>
        <taxon>Insecta</taxon>
        <taxon>Pterygota</taxon>
        <taxon>Neoptera</taxon>
        <taxon>Endopterygota</taxon>
        <taxon>Diptera</taxon>
        <taxon>Brachycera</taxon>
        <taxon>Muscomorpha</taxon>
        <taxon>Tephritoidea</taxon>
        <taxon>Tephritidae</taxon>
        <taxon>Zeugodacus</taxon>
        <taxon>Zeugodacus</taxon>
    </lineage>
</organism>
<dbReference type="Pfam" id="PF00089">
    <property type="entry name" value="Trypsin"/>
    <property type="match status" value="1"/>
</dbReference>
<evidence type="ECO:0000259" key="5">
    <source>
        <dbReference type="PROSITE" id="PS50923"/>
    </source>
</evidence>
<feature type="non-terminal residue" evidence="6">
    <location>
        <position position="1"/>
    </location>
</feature>
<dbReference type="InterPro" id="IPR018114">
    <property type="entry name" value="TRYPSIN_HIS"/>
</dbReference>
<dbReference type="Pfam" id="PF00084">
    <property type="entry name" value="Sushi"/>
    <property type="match status" value="3"/>
</dbReference>
<proteinExistence type="predicted"/>
<dbReference type="InterPro" id="IPR051277">
    <property type="entry name" value="SEZ6_CSMD_C4BPB_Regulators"/>
</dbReference>
<reference evidence="6" key="1">
    <citation type="submission" date="2014-11" db="EMBL/GenBank/DDBJ databases">
        <authorList>
            <person name="Geib S."/>
        </authorList>
    </citation>
    <scope>NUCLEOTIDE SEQUENCE</scope>
</reference>
<evidence type="ECO:0000256" key="3">
    <source>
        <dbReference type="ARBA" id="ARBA00023157"/>
    </source>
</evidence>
<keyword evidence="3" id="KW-1015">Disulfide bond</keyword>